<proteinExistence type="predicted"/>
<protein>
    <submittedName>
        <fullName evidence="1">Uncharacterized protein</fullName>
    </submittedName>
</protein>
<dbReference type="RefSeq" id="WP_283399856.1">
    <property type="nucleotide sequence ID" value="NZ_FXUB01000001.1"/>
</dbReference>
<dbReference type="EMBL" id="FXUB01000001">
    <property type="protein sequence ID" value="SMP06192.1"/>
    <property type="molecule type" value="Genomic_DNA"/>
</dbReference>
<name>A0ABY1NCA4_9BACT</name>
<evidence type="ECO:0000313" key="1">
    <source>
        <dbReference type="EMBL" id="SMP06192.1"/>
    </source>
</evidence>
<keyword evidence="2" id="KW-1185">Reference proteome</keyword>
<accession>A0ABY1NCA4</accession>
<reference evidence="1 2" key="1">
    <citation type="submission" date="2017-05" db="EMBL/GenBank/DDBJ databases">
        <authorList>
            <person name="Varghese N."/>
            <person name="Submissions S."/>
        </authorList>
    </citation>
    <scope>NUCLEOTIDE SEQUENCE [LARGE SCALE GENOMIC DNA]</scope>
    <source>
        <strain evidence="1 2">DSM 15522</strain>
    </source>
</reference>
<organism evidence="1 2">
    <name type="scientific">Desulfurobacterium pacificum</name>
    <dbReference type="NCBI Taxonomy" id="240166"/>
    <lineage>
        <taxon>Bacteria</taxon>
        <taxon>Pseudomonadati</taxon>
        <taxon>Aquificota</taxon>
        <taxon>Aquificia</taxon>
        <taxon>Desulfurobacteriales</taxon>
        <taxon>Desulfurobacteriaceae</taxon>
        <taxon>Desulfurobacterium</taxon>
    </lineage>
</organism>
<dbReference type="Proteomes" id="UP001157911">
    <property type="component" value="Unassembled WGS sequence"/>
</dbReference>
<comment type="caution">
    <text evidence="1">The sequence shown here is derived from an EMBL/GenBank/DDBJ whole genome shotgun (WGS) entry which is preliminary data.</text>
</comment>
<evidence type="ECO:0000313" key="2">
    <source>
        <dbReference type="Proteomes" id="UP001157911"/>
    </source>
</evidence>
<gene>
    <name evidence="1" type="ORF">SAMN06265339_0350</name>
</gene>
<sequence>MGKLVIKIPGNKEETFDLTSPEKHTENMERLQFLLTELQQKNALKRLKNLQGILSKDFHVTEDELHMQESK</sequence>